<comment type="caution">
    <text evidence="2">The sequence shown here is derived from an EMBL/GenBank/DDBJ whole genome shotgun (WGS) entry which is preliminary data.</text>
</comment>
<reference evidence="2" key="2">
    <citation type="submission" date="2022-01" db="EMBL/GenBank/DDBJ databases">
        <authorList>
            <person name="Yamashiro T."/>
            <person name="Shiraishi A."/>
            <person name="Satake H."/>
            <person name="Nakayama K."/>
        </authorList>
    </citation>
    <scope>NUCLEOTIDE SEQUENCE</scope>
</reference>
<protein>
    <submittedName>
        <fullName evidence="2">Uncharacterized protein</fullName>
    </submittedName>
</protein>
<gene>
    <name evidence="2" type="ORF">Tco_0654270</name>
</gene>
<dbReference type="Proteomes" id="UP001151760">
    <property type="component" value="Unassembled WGS sequence"/>
</dbReference>
<name>A0ABQ4X2R0_9ASTR</name>
<reference evidence="2" key="1">
    <citation type="journal article" date="2022" name="Int. J. Mol. Sci.">
        <title>Draft Genome of Tanacetum Coccineum: Genomic Comparison of Closely Related Tanacetum-Family Plants.</title>
        <authorList>
            <person name="Yamashiro T."/>
            <person name="Shiraishi A."/>
            <person name="Nakayama K."/>
            <person name="Satake H."/>
        </authorList>
    </citation>
    <scope>NUCLEOTIDE SEQUENCE</scope>
</reference>
<evidence type="ECO:0000313" key="2">
    <source>
        <dbReference type="EMBL" id="GJS59486.1"/>
    </source>
</evidence>
<evidence type="ECO:0000313" key="3">
    <source>
        <dbReference type="Proteomes" id="UP001151760"/>
    </source>
</evidence>
<feature type="compositionally biased region" description="Acidic residues" evidence="1">
    <location>
        <begin position="25"/>
        <end position="37"/>
    </location>
</feature>
<evidence type="ECO:0000256" key="1">
    <source>
        <dbReference type="SAM" id="MobiDB-lite"/>
    </source>
</evidence>
<feature type="region of interest" description="Disordered" evidence="1">
    <location>
        <begin position="133"/>
        <end position="172"/>
    </location>
</feature>
<feature type="compositionally biased region" description="Pro residues" evidence="1">
    <location>
        <begin position="139"/>
        <end position="157"/>
    </location>
</feature>
<sequence length="216" mass="23228">MKDQPLSADASPTALSPSYIANFNPEEDEEDPNEDPTDYSTNERDNSDDESSDDDDVEKDEEDEEEEEHLASADPSAVPIDDHIPFPLSQPSPVLTAPPPSLIRSLGYRVATIWMRVKAAATSHSLPLPPTLILSPTRPDAPPPLPTSAPTSFPPLLLPSNSHREGRPKVNLPPRMRLGIALGPRYEVGESSAAAAARPAGGLRADYSFVPHGQAD</sequence>
<keyword evidence="3" id="KW-1185">Reference proteome</keyword>
<proteinExistence type="predicted"/>
<dbReference type="EMBL" id="BQNB010009153">
    <property type="protein sequence ID" value="GJS59486.1"/>
    <property type="molecule type" value="Genomic_DNA"/>
</dbReference>
<feature type="compositionally biased region" description="Acidic residues" evidence="1">
    <location>
        <begin position="46"/>
        <end position="68"/>
    </location>
</feature>
<organism evidence="2 3">
    <name type="scientific">Tanacetum coccineum</name>
    <dbReference type="NCBI Taxonomy" id="301880"/>
    <lineage>
        <taxon>Eukaryota</taxon>
        <taxon>Viridiplantae</taxon>
        <taxon>Streptophyta</taxon>
        <taxon>Embryophyta</taxon>
        <taxon>Tracheophyta</taxon>
        <taxon>Spermatophyta</taxon>
        <taxon>Magnoliopsida</taxon>
        <taxon>eudicotyledons</taxon>
        <taxon>Gunneridae</taxon>
        <taxon>Pentapetalae</taxon>
        <taxon>asterids</taxon>
        <taxon>campanulids</taxon>
        <taxon>Asterales</taxon>
        <taxon>Asteraceae</taxon>
        <taxon>Asteroideae</taxon>
        <taxon>Anthemideae</taxon>
        <taxon>Anthemidinae</taxon>
        <taxon>Tanacetum</taxon>
    </lineage>
</organism>
<accession>A0ABQ4X2R0</accession>
<feature type="region of interest" description="Disordered" evidence="1">
    <location>
        <begin position="1"/>
        <end position="97"/>
    </location>
</feature>